<comment type="caution">
    <text evidence="2">The sequence shown here is derived from an EMBL/GenBank/DDBJ whole genome shotgun (WGS) entry which is preliminary data.</text>
</comment>
<gene>
    <name evidence="2" type="ORF">LSH36_280g01043</name>
</gene>
<keyword evidence="3" id="KW-1185">Reference proteome</keyword>
<evidence type="ECO:0000313" key="2">
    <source>
        <dbReference type="EMBL" id="KAK2153974.1"/>
    </source>
</evidence>
<feature type="region of interest" description="Disordered" evidence="1">
    <location>
        <begin position="79"/>
        <end position="101"/>
    </location>
</feature>
<evidence type="ECO:0000256" key="1">
    <source>
        <dbReference type="SAM" id="MobiDB-lite"/>
    </source>
</evidence>
<evidence type="ECO:0000313" key="3">
    <source>
        <dbReference type="Proteomes" id="UP001208570"/>
    </source>
</evidence>
<protein>
    <submittedName>
        <fullName evidence="2">Uncharacterized protein</fullName>
    </submittedName>
</protein>
<dbReference type="AlphaFoldDB" id="A0AAD9JJ38"/>
<name>A0AAD9JJ38_9ANNE</name>
<reference evidence="2" key="1">
    <citation type="journal article" date="2023" name="Mol. Biol. Evol.">
        <title>Third-Generation Sequencing Reveals the Adaptive Role of the Epigenome in Three Deep-Sea Polychaetes.</title>
        <authorList>
            <person name="Perez M."/>
            <person name="Aroh O."/>
            <person name="Sun Y."/>
            <person name="Lan Y."/>
            <person name="Juniper S.K."/>
            <person name="Young C.R."/>
            <person name="Angers B."/>
            <person name="Qian P.Y."/>
        </authorList>
    </citation>
    <scope>NUCLEOTIDE SEQUENCE</scope>
    <source>
        <strain evidence="2">P08H-3</strain>
    </source>
</reference>
<sequence>MRTTEAKDAQSMDTIPPNVQFSSMRLNHVVPGVSADPDPTELIKSMHHEAIRSLKLLPIRVNLHEAIAQTHYKAKVWNQDQVPHPQFPPATGYGRKTEGDRLVPITSMDPPAPAPITHLVKCGWKKS</sequence>
<proteinExistence type="predicted"/>
<dbReference type="Proteomes" id="UP001208570">
    <property type="component" value="Unassembled WGS sequence"/>
</dbReference>
<dbReference type="EMBL" id="JAODUP010000280">
    <property type="protein sequence ID" value="KAK2153974.1"/>
    <property type="molecule type" value="Genomic_DNA"/>
</dbReference>
<accession>A0AAD9JJ38</accession>
<organism evidence="2 3">
    <name type="scientific">Paralvinella palmiformis</name>
    <dbReference type="NCBI Taxonomy" id="53620"/>
    <lineage>
        <taxon>Eukaryota</taxon>
        <taxon>Metazoa</taxon>
        <taxon>Spiralia</taxon>
        <taxon>Lophotrochozoa</taxon>
        <taxon>Annelida</taxon>
        <taxon>Polychaeta</taxon>
        <taxon>Sedentaria</taxon>
        <taxon>Canalipalpata</taxon>
        <taxon>Terebellida</taxon>
        <taxon>Terebelliformia</taxon>
        <taxon>Alvinellidae</taxon>
        <taxon>Paralvinella</taxon>
    </lineage>
</organism>